<reference evidence="6 7" key="1">
    <citation type="submission" date="2014-07" db="EMBL/GenBank/DDBJ databases">
        <title>Genomic and transcriptomic analysis on Apis cerana provide comprehensive insights into honey bee biology.</title>
        <authorList>
            <person name="Diao Q."/>
            <person name="Sun L."/>
            <person name="Zheng H."/>
            <person name="Zheng H."/>
            <person name="Xu S."/>
            <person name="Wang S."/>
            <person name="Zeng Z."/>
            <person name="Hu F."/>
            <person name="Su S."/>
            <person name="Wu J."/>
        </authorList>
    </citation>
    <scope>NUCLEOTIDE SEQUENCE [LARGE SCALE GENOMIC DNA]</scope>
    <source>
        <tissue evidence="6">Pupae without intestine</tissue>
    </source>
</reference>
<evidence type="ECO:0000256" key="4">
    <source>
        <dbReference type="SAM" id="MobiDB-lite"/>
    </source>
</evidence>
<proteinExistence type="inferred from homology"/>
<dbReference type="Gene3D" id="3.90.1720.30">
    <property type="entry name" value="PPPDE domains"/>
    <property type="match status" value="1"/>
</dbReference>
<keyword evidence="2" id="KW-0645">Protease</keyword>
<dbReference type="OrthoDB" id="21221at2759"/>
<dbReference type="InterPro" id="IPR008580">
    <property type="entry name" value="PPPDE_dom"/>
</dbReference>
<accession>A0A2A3E1I6</accession>
<keyword evidence="7" id="KW-1185">Reference proteome</keyword>
<dbReference type="PANTHER" id="PTHR12378">
    <property type="entry name" value="DESUMOYLATING ISOPEPTIDASE"/>
    <property type="match status" value="1"/>
</dbReference>
<comment type="similarity">
    <text evidence="1">Belongs to the DeSI family.</text>
</comment>
<evidence type="ECO:0000256" key="2">
    <source>
        <dbReference type="ARBA" id="ARBA00022670"/>
    </source>
</evidence>
<feature type="region of interest" description="Disordered" evidence="4">
    <location>
        <begin position="206"/>
        <end position="291"/>
    </location>
</feature>
<dbReference type="Proteomes" id="UP000242457">
    <property type="component" value="Unassembled WGS sequence"/>
</dbReference>
<dbReference type="Pfam" id="PF05903">
    <property type="entry name" value="Peptidase_C97"/>
    <property type="match status" value="1"/>
</dbReference>
<evidence type="ECO:0000256" key="3">
    <source>
        <dbReference type="ARBA" id="ARBA00022801"/>
    </source>
</evidence>
<name>A0A2A3E1I6_APICC</name>
<dbReference type="SMART" id="SM01179">
    <property type="entry name" value="DUF862"/>
    <property type="match status" value="1"/>
</dbReference>
<dbReference type="STRING" id="94128.A0A2A3E1I6"/>
<dbReference type="EMBL" id="KZ288452">
    <property type="protein sequence ID" value="PBC25560.1"/>
    <property type="molecule type" value="Genomic_DNA"/>
</dbReference>
<evidence type="ECO:0000313" key="7">
    <source>
        <dbReference type="Proteomes" id="UP000242457"/>
    </source>
</evidence>
<evidence type="ECO:0000256" key="1">
    <source>
        <dbReference type="ARBA" id="ARBA00008140"/>
    </source>
</evidence>
<evidence type="ECO:0000259" key="5">
    <source>
        <dbReference type="PROSITE" id="PS51858"/>
    </source>
</evidence>
<dbReference type="GO" id="GO:0008233">
    <property type="term" value="F:peptidase activity"/>
    <property type="evidence" value="ECO:0007669"/>
    <property type="project" value="UniProtKB-KW"/>
</dbReference>
<feature type="domain" description="PPPDE" evidence="5">
    <location>
        <begin position="9"/>
        <end position="151"/>
    </location>
</feature>
<dbReference type="PROSITE" id="PS51858">
    <property type="entry name" value="PPPDE"/>
    <property type="match status" value="1"/>
</dbReference>
<keyword evidence="3" id="KW-0378">Hydrolase</keyword>
<feature type="compositionally biased region" description="Polar residues" evidence="4">
    <location>
        <begin position="250"/>
        <end position="264"/>
    </location>
</feature>
<dbReference type="GO" id="GO:0070646">
    <property type="term" value="P:protein modification by small protein removal"/>
    <property type="evidence" value="ECO:0007669"/>
    <property type="project" value="TreeGrafter"/>
</dbReference>
<dbReference type="AlphaFoldDB" id="A0A2A3E1I6"/>
<sequence>MENAEDVKTIVELYIYDLTKGLASMMSRLVIGQHVEGIWHTAIVAYGREYFFGPSGIQSARPGGTVLGEPLKVEKIGETYLPYSLFFEYINGLGTSTFAPGTYNLFKHNCNSFTNEVSNFLVGQDIPKYILDLPEEILKTPIGQQVGGLIEGLSNSSNKSYIVGQTFLESRNHREVSPEFQLLNEAIEEARLNSIALEERRNEINEKLAKKDRKKKKKKKDKRQKGNKDSASDSNSTDPSNYTHMAESESAVSLSEMQASNGESTEVLPSDKVMQMEDEEKKEQEERKRHRDPPIVFKDVIDIKEEYQALIKVLEGKLSEEEQMCLNELRQYVLENEGSWALGDNFLNFVGRILYDKSLLNDARVKLLNILSVAALKDDVILLLHQDRREHIIMNYAFDIDRHPQEEQLPLAQFLANMFENLSSSEWLLYISEWQHQTQNISNIRVTTKVAVHSLLSNSIDLQIRGTAIIHNLACKEVKTVKMNKSKNLRRLLPKGSISKVFDDVAVELTMALLQYFNGSPAEEQLYACMKSLARFTQISGQDVPQLIQMIGPEPNKFRGTSERIDEQIDQLTLVANTELKK</sequence>
<organism evidence="6 7">
    <name type="scientific">Apis cerana cerana</name>
    <name type="common">Oriental honeybee</name>
    <dbReference type="NCBI Taxonomy" id="94128"/>
    <lineage>
        <taxon>Eukaryota</taxon>
        <taxon>Metazoa</taxon>
        <taxon>Ecdysozoa</taxon>
        <taxon>Arthropoda</taxon>
        <taxon>Hexapoda</taxon>
        <taxon>Insecta</taxon>
        <taxon>Pterygota</taxon>
        <taxon>Neoptera</taxon>
        <taxon>Endopterygota</taxon>
        <taxon>Hymenoptera</taxon>
        <taxon>Apocrita</taxon>
        <taxon>Aculeata</taxon>
        <taxon>Apoidea</taxon>
        <taxon>Anthophila</taxon>
        <taxon>Apidae</taxon>
        <taxon>Apis</taxon>
    </lineage>
</organism>
<dbReference type="InterPro" id="IPR042266">
    <property type="entry name" value="PPPDE_sf"/>
</dbReference>
<dbReference type="GO" id="GO:0006508">
    <property type="term" value="P:proteolysis"/>
    <property type="evidence" value="ECO:0007669"/>
    <property type="project" value="UniProtKB-KW"/>
</dbReference>
<protein>
    <submittedName>
        <fullName evidence="6">PPPDE peptidase domain-containing protein</fullName>
    </submittedName>
</protein>
<feature type="compositionally biased region" description="Basic residues" evidence="4">
    <location>
        <begin position="210"/>
        <end position="223"/>
    </location>
</feature>
<dbReference type="PANTHER" id="PTHR12378:SF7">
    <property type="entry name" value="DESUMOYLATING ISOPEPTIDASE 1"/>
    <property type="match status" value="1"/>
</dbReference>
<gene>
    <name evidence="6" type="ORF">APICC_09727</name>
</gene>
<feature type="compositionally biased region" description="Polar residues" evidence="4">
    <location>
        <begin position="232"/>
        <end position="243"/>
    </location>
</feature>
<evidence type="ECO:0000313" key="6">
    <source>
        <dbReference type="EMBL" id="PBC25560.1"/>
    </source>
</evidence>